<keyword evidence="3" id="KW-1185">Reference proteome</keyword>
<sequence>MLLNLFYKSSQEKDSPKKSQKSHATAYLKLPIKSVHRKKDKEADDSGAHRSPGRQPGENECVVIPKVESPDESQSLIKVIKSEPLEEGEIEEIPQVRTESEKVQIMIIVFAPELTYGDMVEFIPHDSILYLTIFVYIEILRSSHL</sequence>
<protein>
    <submittedName>
        <fullName evidence="4">Band_3_cyto domain-containing protein</fullName>
    </submittedName>
</protein>
<reference evidence="2 3" key="2">
    <citation type="submission" date="2018-11" db="EMBL/GenBank/DDBJ databases">
        <authorList>
            <consortium name="Pathogen Informatics"/>
        </authorList>
    </citation>
    <scope>NUCLEOTIDE SEQUENCE [LARGE SCALE GENOMIC DNA]</scope>
</reference>
<evidence type="ECO:0000313" key="4">
    <source>
        <dbReference type="WBParaSite" id="NBR_0000384501-mRNA-1"/>
    </source>
</evidence>
<evidence type="ECO:0000313" key="3">
    <source>
        <dbReference type="Proteomes" id="UP000271162"/>
    </source>
</evidence>
<dbReference type="Proteomes" id="UP000271162">
    <property type="component" value="Unassembled WGS sequence"/>
</dbReference>
<name>A0A0N4XMU3_NIPBR</name>
<proteinExistence type="predicted"/>
<feature type="region of interest" description="Disordered" evidence="1">
    <location>
        <begin position="1"/>
        <end position="60"/>
    </location>
</feature>
<dbReference type="WBParaSite" id="NBR_0000384501-mRNA-1">
    <property type="protein sequence ID" value="NBR_0000384501-mRNA-1"/>
    <property type="gene ID" value="NBR_0000384501"/>
</dbReference>
<accession>A0A0N4XMU3</accession>
<reference evidence="4" key="1">
    <citation type="submission" date="2017-02" db="UniProtKB">
        <authorList>
            <consortium name="WormBaseParasite"/>
        </authorList>
    </citation>
    <scope>IDENTIFICATION</scope>
</reference>
<gene>
    <name evidence="2" type="ORF">NBR_LOCUS3846</name>
</gene>
<evidence type="ECO:0000313" key="2">
    <source>
        <dbReference type="EMBL" id="VDL67435.1"/>
    </source>
</evidence>
<organism evidence="4">
    <name type="scientific">Nippostrongylus brasiliensis</name>
    <name type="common">Rat hookworm</name>
    <dbReference type="NCBI Taxonomy" id="27835"/>
    <lineage>
        <taxon>Eukaryota</taxon>
        <taxon>Metazoa</taxon>
        <taxon>Ecdysozoa</taxon>
        <taxon>Nematoda</taxon>
        <taxon>Chromadorea</taxon>
        <taxon>Rhabditida</taxon>
        <taxon>Rhabditina</taxon>
        <taxon>Rhabditomorpha</taxon>
        <taxon>Strongyloidea</taxon>
        <taxon>Heligmosomidae</taxon>
        <taxon>Nippostrongylus</taxon>
    </lineage>
</organism>
<dbReference type="EMBL" id="UYSL01006287">
    <property type="protein sequence ID" value="VDL67435.1"/>
    <property type="molecule type" value="Genomic_DNA"/>
</dbReference>
<evidence type="ECO:0000256" key="1">
    <source>
        <dbReference type="SAM" id="MobiDB-lite"/>
    </source>
</evidence>
<dbReference type="AlphaFoldDB" id="A0A0N4XMU3"/>